<protein>
    <submittedName>
        <fullName evidence="2">Uncharacterized protein</fullName>
    </submittedName>
</protein>
<dbReference type="Proteomes" id="UP000092993">
    <property type="component" value="Unassembled WGS sequence"/>
</dbReference>
<feature type="compositionally biased region" description="Low complexity" evidence="1">
    <location>
        <begin position="124"/>
        <end position="133"/>
    </location>
</feature>
<feature type="compositionally biased region" description="Basic residues" evidence="1">
    <location>
        <begin position="134"/>
        <end position="144"/>
    </location>
</feature>
<feature type="compositionally biased region" description="Polar residues" evidence="1">
    <location>
        <begin position="150"/>
        <end position="161"/>
    </location>
</feature>
<feature type="region of interest" description="Disordered" evidence="1">
    <location>
        <begin position="89"/>
        <end position="168"/>
    </location>
</feature>
<feature type="compositionally biased region" description="Polar residues" evidence="1">
    <location>
        <begin position="473"/>
        <end position="485"/>
    </location>
</feature>
<dbReference type="OrthoDB" id="3228777at2759"/>
<proteinExistence type="predicted"/>
<evidence type="ECO:0000313" key="3">
    <source>
        <dbReference type="Proteomes" id="UP000092993"/>
    </source>
</evidence>
<sequence>MQNPSASIAGPSTLRAPRPKSFALDDLALPSPVPSLAKVLEDGRQLEQERKAWQAQATRSFQNKRARHDTAAASAFDILAERTLLGNQARAPTVHVRPQRSQSQSLRGSDEHGATTISGSGVGANTSTSTSHQTHTRTRSRSHAHSNSAGSVSLHPSNESFMWTPGHGRNHSIGKSALRLEKAHAEEKWTGAGGIEDALRRDGTKVIRLHDQLSQEERGDSEGIVVITPPAQLSPGVGIAISSPPRSEDHSPNYPDQEPIRIPAHPYAQGAVYSYNQPSSSRAPVIKRPPDIQVPTIKDGVTRHRQPILVHPYSPYAQVAHPYAAPTAGQSAISTSRQHLEVDPHTSMFAELSPGKIRVIQPEEIQYSPFTPVPTVVIPPAPQTNPAVQLNPTRHPYGPSSKRVSEWGFAEALSHTLLGRGSTDSGLGTSEDHENALPDSAADDVSEMEMLSVPKHGQASSAGRGVSRDAPRVSSNHTLASSPMDSINPPLFRRTISATSALQSGNSSGSSPGMVSHESSPPLSPRPINTTEDLERFRDLFYNPPAISPEDTSISFAIPQAQREHPHRYRVAQHPQPERPNHARPAAEREFRGAERAHEGLRRQR</sequence>
<dbReference type="EMBL" id="LUGG01000043">
    <property type="protein sequence ID" value="OBZ65577.1"/>
    <property type="molecule type" value="Genomic_DNA"/>
</dbReference>
<evidence type="ECO:0000313" key="2">
    <source>
        <dbReference type="EMBL" id="OBZ65577.1"/>
    </source>
</evidence>
<feature type="region of interest" description="Disordered" evidence="1">
    <location>
        <begin position="455"/>
        <end position="530"/>
    </location>
</feature>
<feature type="region of interest" description="Disordered" evidence="1">
    <location>
        <begin position="50"/>
        <end position="69"/>
    </location>
</feature>
<dbReference type="AlphaFoldDB" id="A0A1C7LNN6"/>
<keyword evidence="3" id="KW-1185">Reference proteome</keyword>
<name>A0A1C7LNN6_GRIFR</name>
<feature type="region of interest" description="Disordered" evidence="1">
    <location>
        <begin position="544"/>
        <end position="605"/>
    </location>
</feature>
<feature type="compositionally biased region" description="Basic and acidic residues" evidence="1">
    <location>
        <begin position="576"/>
        <end position="605"/>
    </location>
</feature>
<accession>A0A1C7LNN6</accession>
<evidence type="ECO:0000256" key="1">
    <source>
        <dbReference type="SAM" id="MobiDB-lite"/>
    </source>
</evidence>
<reference evidence="2 3" key="1">
    <citation type="submission" date="2016-03" db="EMBL/GenBank/DDBJ databases">
        <title>Whole genome sequencing of Grifola frondosa 9006-11.</title>
        <authorList>
            <person name="Min B."/>
            <person name="Park H."/>
            <person name="Kim J.-G."/>
            <person name="Cho H."/>
            <person name="Oh Y.-L."/>
            <person name="Kong W.-S."/>
            <person name="Choi I.-G."/>
        </authorList>
    </citation>
    <scope>NUCLEOTIDE SEQUENCE [LARGE SCALE GENOMIC DNA]</scope>
    <source>
        <strain evidence="2 3">9006-11</strain>
    </source>
</reference>
<comment type="caution">
    <text evidence="2">The sequence shown here is derived from an EMBL/GenBank/DDBJ whole genome shotgun (WGS) entry which is preliminary data.</text>
</comment>
<gene>
    <name evidence="2" type="ORF">A0H81_14475</name>
</gene>
<feature type="compositionally biased region" description="Low complexity" evidence="1">
    <location>
        <begin position="499"/>
        <end position="520"/>
    </location>
</feature>
<organism evidence="2 3">
    <name type="scientific">Grifola frondosa</name>
    <name type="common">Maitake</name>
    <name type="synonym">Polyporus frondosus</name>
    <dbReference type="NCBI Taxonomy" id="5627"/>
    <lineage>
        <taxon>Eukaryota</taxon>
        <taxon>Fungi</taxon>
        <taxon>Dikarya</taxon>
        <taxon>Basidiomycota</taxon>
        <taxon>Agaricomycotina</taxon>
        <taxon>Agaricomycetes</taxon>
        <taxon>Polyporales</taxon>
        <taxon>Grifolaceae</taxon>
        <taxon>Grifola</taxon>
    </lineage>
</organism>
<dbReference type="STRING" id="5627.A0A1C7LNN6"/>